<dbReference type="Proteomes" id="UP000324222">
    <property type="component" value="Unassembled WGS sequence"/>
</dbReference>
<dbReference type="EMBL" id="VSRR010057805">
    <property type="protein sequence ID" value="MPC81726.1"/>
    <property type="molecule type" value="Genomic_DNA"/>
</dbReference>
<name>A0A5B7IIC2_PORTR</name>
<keyword evidence="2" id="KW-1185">Reference proteome</keyword>
<organism evidence="1 2">
    <name type="scientific">Portunus trituberculatus</name>
    <name type="common">Swimming crab</name>
    <name type="synonym">Neptunus trituberculatus</name>
    <dbReference type="NCBI Taxonomy" id="210409"/>
    <lineage>
        <taxon>Eukaryota</taxon>
        <taxon>Metazoa</taxon>
        <taxon>Ecdysozoa</taxon>
        <taxon>Arthropoda</taxon>
        <taxon>Crustacea</taxon>
        <taxon>Multicrustacea</taxon>
        <taxon>Malacostraca</taxon>
        <taxon>Eumalacostraca</taxon>
        <taxon>Eucarida</taxon>
        <taxon>Decapoda</taxon>
        <taxon>Pleocyemata</taxon>
        <taxon>Brachyura</taxon>
        <taxon>Eubrachyura</taxon>
        <taxon>Portunoidea</taxon>
        <taxon>Portunidae</taxon>
        <taxon>Portuninae</taxon>
        <taxon>Portunus</taxon>
    </lineage>
</organism>
<dbReference type="AlphaFoldDB" id="A0A5B7IIC2"/>
<evidence type="ECO:0000313" key="1">
    <source>
        <dbReference type="EMBL" id="MPC81726.1"/>
    </source>
</evidence>
<accession>A0A5B7IIC2</accession>
<sequence>MNKTQDTEGVCCESQSRCCKRARHADQRPCIEGTVAEIIWLPSGAGLPRATAVLGQPDRVCRQSKCPTGH</sequence>
<evidence type="ECO:0000313" key="2">
    <source>
        <dbReference type="Proteomes" id="UP000324222"/>
    </source>
</evidence>
<proteinExistence type="predicted"/>
<reference evidence="1 2" key="1">
    <citation type="submission" date="2019-05" db="EMBL/GenBank/DDBJ databases">
        <title>Another draft genome of Portunus trituberculatus and its Hox gene families provides insights of decapod evolution.</title>
        <authorList>
            <person name="Jeong J.-H."/>
            <person name="Song I."/>
            <person name="Kim S."/>
            <person name="Choi T."/>
            <person name="Kim D."/>
            <person name="Ryu S."/>
            <person name="Kim W."/>
        </authorList>
    </citation>
    <scope>NUCLEOTIDE SEQUENCE [LARGE SCALE GENOMIC DNA]</scope>
    <source>
        <tissue evidence="1">Muscle</tissue>
    </source>
</reference>
<protein>
    <submittedName>
        <fullName evidence="1">Uncharacterized protein</fullName>
    </submittedName>
</protein>
<comment type="caution">
    <text evidence="1">The sequence shown here is derived from an EMBL/GenBank/DDBJ whole genome shotgun (WGS) entry which is preliminary data.</text>
</comment>
<gene>
    <name evidence="1" type="ORF">E2C01_076357</name>
</gene>